<keyword evidence="2 3" id="KW-0560">Oxidoreductase</keyword>
<dbReference type="RefSeq" id="WP_343977084.1">
    <property type="nucleotide sequence ID" value="NZ_BAAAGK010000147.1"/>
</dbReference>
<evidence type="ECO:0000313" key="3">
    <source>
        <dbReference type="EMBL" id="MFC7607064.1"/>
    </source>
</evidence>
<dbReference type="GO" id="GO:0016491">
    <property type="term" value="F:oxidoreductase activity"/>
    <property type="evidence" value="ECO:0007669"/>
    <property type="project" value="UniProtKB-KW"/>
</dbReference>
<dbReference type="SUPFAM" id="SSF51735">
    <property type="entry name" value="NAD(P)-binding Rossmann-fold domains"/>
    <property type="match status" value="1"/>
</dbReference>
<keyword evidence="4" id="KW-1185">Reference proteome</keyword>
<proteinExistence type="inferred from homology"/>
<name>A0ABW2TFA1_9ACTN</name>
<evidence type="ECO:0000256" key="1">
    <source>
        <dbReference type="ARBA" id="ARBA00006484"/>
    </source>
</evidence>
<dbReference type="EMBL" id="JBHTEE010000001">
    <property type="protein sequence ID" value="MFC7607064.1"/>
    <property type="molecule type" value="Genomic_DNA"/>
</dbReference>
<dbReference type="InterPro" id="IPR036291">
    <property type="entry name" value="NAD(P)-bd_dom_sf"/>
</dbReference>
<reference evidence="4" key="1">
    <citation type="journal article" date="2019" name="Int. J. Syst. Evol. Microbiol.">
        <title>The Global Catalogue of Microorganisms (GCM) 10K type strain sequencing project: providing services to taxonomists for standard genome sequencing and annotation.</title>
        <authorList>
            <consortium name="The Broad Institute Genomics Platform"/>
            <consortium name="The Broad Institute Genome Sequencing Center for Infectious Disease"/>
            <person name="Wu L."/>
            <person name="Ma J."/>
        </authorList>
    </citation>
    <scope>NUCLEOTIDE SEQUENCE [LARGE SCALE GENOMIC DNA]</scope>
    <source>
        <strain evidence="4">JCM 10083</strain>
    </source>
</reference>
<accession>A0ABW2TFA1</accession>
<dbReference type="InterPro" id="IPR020904">
    <property type="entry name" value="Sc_DH/Rdtase_CS"/>
</dbReference>
<gene>
    <name evidence="3" type="ORF">ACFQVD_43945</name>
</gene>
<dbReference type="PROSITE" id="PS00061">
    <property type="entry name" value="ADH_SHORT"/>
    <property type="match status" value="1"/>
</dbReference>
<dbReference type="InterPro" id="IPR002347">
    <property type="entry name" value="SDR_fam"/>
</dbReference>
<sequence>MRVRDKVVVVTGAASGIGRAMVRRFAAEGAAGVVVADIDAAGATAVAREIGDRAVAVRADVSVEEDVRGLVTTAESAFGPVGLFCSNAGVTTGRGLDATSPDWTRTIAVNVLAHVYAARAVVPGMVERGEGYLLNTCSAAGLVSCPGDAPYAVTKSAAISFAEWVSIHYATRGVRVSVLCPQSVRTAMFERGVAADHLSARAAGASGSVLDPEAVADVVVEGLAAERFHIFPHPEVAGFVRRKAEDPDRWLTGMAYFVDSLRA</sequence>
<dbReference type="Pfam" id="PF00106">
    <property type="entry name" value="adh_short"/>
    <property type="match status" value="1"/>
</dbReference>
<dbReference type="CDD" id="cd05233">
    <property type="entry name" value="SDR_c"/>
    <property type="match status" value="1"/>
</dbReference>
<dbReference type="Proteomes" id="UP001596514">
    <property type="component" value="Unassembled WGS sequence"/>
</dbReference>
<dbReference type="Gene3D" id="3.40.50.720">
    <property type="entry name" value="NAD(P)-binding Rossmann-like Domain"/>
    <property type="match status" value="1"/>
</dbReference>
<evidence type="ECO:0000313" key="4">
    <source>
        <dbReference type="Proteomes" id="UP001596514"/>
    </source>
</evidence>
<comment type="similarity">
    <text evidence="1">Belongs to the short-chain dehydrogenases/reductases (SDR) family.</text>
</comment>
<organism evidence="3 4">
    <name type="scientific">Streptosporangium amethystogenes subsp. fukuiense</name>
    <dbReference type="NCBI Taxonomy" id="698418"/>
    <lineage>
        <taxon>Bacteria</taxon>
        <taxon>Bacillati</taxon>
        <taxon>Actinomycetota</taxon>
        <taxon>Actinomycetes</taxon>
        <taxon>Streptosporangiales</taxon>
        <taxon>Streptosporangiaceae</taxon>
        <taxon>Streptosporangium</taxon>
    </lineage>
</organism>
<dbReference type="PRINTS" id="PR00081">
    <property type="entry name" value="GDHRDH"/>
</dbReference>
<dbReference type="PANTHER" id="PTHR24322:SF736">
    <property type="entry name" value="RETINOL DEHYDROGENASE 10"/>
    <property type="match status" value="1"/>
</dbReference>
<dbReference type="PANTHER" id="PTHR24322">
    <property type="entry name" value="PKSB"/>
    <property type="match status" value="1"/>
</dbReference>
<protein>
    <submittedName>
        <fullName evidence="3">SDR family oxidoreductase</fullName>
        <ecNumber evidence="3">1.-.-.-</ecNumber>
    </submittedName>
</protein>
<dbReference type="EC" id="1.-.-.-" evidence="3"/>
<evidence type="ECO:0000256" key="2">
    <source>
        <dbReference type="ARBA" id="ARBA00023002"/>
    </source>
</evidence>
<comment type="caution">
    <text evidence="3">The sequence shown here is derived from an EMBL/GenBank/DDBJ whole genome shotgun (WGS) entry which is preliminary data.</text>
</comment>